<evidence type="ECO:0000313" key="1">
    <source>
        <dbReference type="EMBL" id="KKT84711.1"/>
    </source>
</evidence>
<sequence>MRMMSDHHIGAGIDRQVSQLYLMKRTLTILIAPVKSGND</sequence>
<accession>A0A0G1KM13</accession>
<organism evidence="1 2">
    <name type="scientific">Candidatus Collierbacteria bacterium GW2011_GWA2_44_99</name>
    <dbReference type="NCBI Taxonomy" id="1618380"/>
    <lineage>
        <taxon>Bacteria</taxon>
        <taxon>Candidatus Collieribacteriota</taxon>
    </lineage>
</organism>
<dbReference type="EMBL" id="LCJW01000051">
    <property type="protein sequence ID" value="KKT84711.1"/>
    <property type="molecule type" value="Genomic_DNA"/>
</dbReference>
<comment type="caution">
    <text evidence="1">The sequence shown here is derived from an EMBL/GenBank/DDBJ whole genome shotgun (WGS) entry which is preliminary data.</text>
</comment>
<dbReference type="AlphaFoldDB" id="A0A0G1KM13"/>
<protein>
    <submittedName>
        <fullName evidence="1">Uncharacterized protein</fullName>
    </submittedName>
</protein>
<reference evidence="1 2" key="1">
    <citation type="journal article" date="2015" name="Nature">
        <title>rRNA introns, odd ribosomes, and small enigmatic genomes across a large radiation of phyla.</title>
        <authorList>
            <person name="Brown C.T."/>
            <person name="Hug L.A."/>
            <person name="Thomas B.C."/>
            <person name="Sharon I."/>
            <person name="Castelle C.J."/>
            <person name="Singh A."/>
            <person name="Wilkins M.J."/>
            <person name="Williams K.H."/>
            <person name="Banfield J.F."/>
        </authorList>
    </citation>
    <scope>NUCLEOTIDE SEQUENCE [LARGE SCALE GENOMIC DNA]</scope>
</reference>
<name>A0A0G1KM13_9BACT</name>
<proteinExistence type="predicted"/>
<gene>
    <name evidence="1" type="ORF">UW84_C0051G0015</name>
</gene>
<evidence type="ECO:0000313" key="2">
    <source>
        <dbReference type="Proteomes" id="UP000034797"/>
    </source>
</evidence>
<dbReference type="Proteomes" id="UP000034797">
    <property type="component" value="Unassembled WGS sequence"/>
</dbReference>